<accession>K5BGP0</accession>
<dbReference type="PRINTS" id="PR00455">
    <property type="entry name" value="HTHTETR"/>
</dbReference>
<dbReference type="PANTHER" id="PTHR30055">
    <property type="entry name" value="HTH-TYPE TRANSCRIPTIONAL REGULATOR RUTR"/>
    <property type="match status" value="1"/>
</dbReference>
<keyword evidence="3" id="KW-1185">Reference proteome</keyword>
<dbReference type="eggNOG" id="COG1309">
    <property type="taxonomic scope" value="Bacteria"/>
</dbReference>
<dbReference type="PROSITE" id="PS50977">
    <property type="entry name" value="HTH_TETR_2"/>
    <property type="match status" value="2"/>
</dbReference>
<keyword evidence="1" id="KW-0238">DNA-binding</keyword>
<evidence type="ECO:0000313" key="2">
    <source>
        <dbReference type="EMBL" id="EKF24952.1"/>
    </source>
</evidence>
<dbReference type="Gene3D" id="1.10.10.60">
    <property type="entry name" value="Homeodomain-like"/>
    <property type="match status" value="2"/>
</dbReference>
<dbReference type="Gene3D" id="1.10.357.10">
    <property type="entry name" value="Tetracycline Repressor, domain 2"/>
    <property type="match status" value="2"/>
</dbReference>
<gene>
    <name evidence="2" type="ORF">C731_1127</name>
</gene>
<dbReference type="GO" id="GO:0003700">
    <property type="term" value="F:DNA-binding transcription factor activity"/>
    <property type="evidence" value="ECO:0007669"/>
    <property type="project" value="TreeGrafter"/>
</dbReference>
<proteinExistence type="predicted"/>
<sequence length="403" mass="44776">MDEPLDGVQITVKRRPKDRKKQILQQAVRLFTERGFHSVRLEEIAEAAGVTARALYRHYENKQALLTAAIITAQDEYQAVRRPAHREPDATDRPLRDELSDLIAAAIATRALTVLWQREARYLTEADRAAVRDRINAIVAGMQAGVRLENPNLNDRQSELRAWAVSSTLTSLGRHSMTLPRDELKTVLYQACLAAAHTPAVSDLTPSQTQRHDEPALFSRREALLAAGARLFRAHGYPAVSTTDIGRSVGIAGPGLYRSFPSKQAILDTLIRRLDEWWTLECVRALRGGGDEDRLRQLVAGRVRVSLEHPDLVSVSVTELAHASEEVREAFRRNQADRDAVWADHIGKLVPETTPAQARLLVAAAGSFIDDVCRTWHLTRYSRVDEEITALAVSILTSVTGSG</sequence>
<dbReference type="OrthoDB" id="4456617at2"/>
<dbReference type="EMBL" id="AMRA01000027">
    <property type="protein sequence ID" value="EKF24952.1"/>
    <property type="molecule type" value="Genomic_DNA"/>
</dbReference>
<dbReference type="PANTHER" id="PTHR30055:SF237">
    <property type="entry name" value="TRANSCRIPTIONAL REPRESSOR MCE3R"/>
    <property type="match status" value="1"/>
</dbReference>
<dbReference type="InterPro" id="IPR009057">
    <property type="entry name" value="Homeodomain-like_sf"/>
</dbReference>
<dbReference type="PATRIC" id="fig|1122247.3.peg.1085"/>
<dbReference type="InterPro" id="IPR050109">
    <property type="entry name" value="HTH-type_TetR-like_transc_reg"/>
</dbReference>
<dbReference type="RefSeq" id="WP_005625485.1">
    <property type="nucleotide sequence ID" value="NZ_AMRA01000027.1"/>
</dbReference>
<evidence type="ECO:0000313" key="3">
    <source>
        <dbReference type="Proteomes" id="UP000006265"/>
    </source>
</evidence>
<evidence type="ECO:0000256" key="1">
    <source>
        <dbReference type="ARBA" id="ARBA00023125"/>
    </source>
</evidence>
<organism evidence="2 3">
    <name type="scientific">Mycolicibacterium hassiacum (strain DSM 44199 / CIP 105218 / JCM 12690 / 3849)</name>
    <name type="common">Mycobacterium hassiacum</name>
    <dbReference type="NCBI Taxonomy" id="1122247"/>
    <lineage>
        <taxon>Bacteria</taxon>
        <taxon>Bacillati</taxon>
        <taxon>Actinomycetota</taxon>
        <taxon>Actinomycetes</taxon>
        <taxon>Mycobacteriales</taxon>
        <taxon>Mycobacteriaceae</taxon>
        <taxon>Mycolicibacterium</taxon>
    </lineage>
</organism>
<dbReference type="InterPro" id="IPR001647">
    <property type="entry name" value="HTH_TetR"/>
</dbReference>
<dbReference type="SUPFAM" id="SSF46689">
    <property type="entry name" value="Homeodomain-like"/>
    <property type="match status" value="2"/>
</dbReference>
<dbReference type="Proteomes" id="UP000006265">
    <property type="component" value="Unassembled WGS sequence"/>
</dbReference>
<dbReference type="GO" id="GO:0000976">
    <property type="term" value="F:transcription cis-regulatory region binding"/>
    <property type="evidence" value="ECO:0007669"/>
    <property type="project" value="TreeGrafter"/>
</dbReference>
<name>K5BGP0_MYCHD</name>
<comment type="caution">
    <text evidence="2">The sequence shown here is derived from an EMBL/GenBank/DDBJ whole genome shotgun (WGS) entry which is preliminary data.</text>
</comment>
<dbReference type="Pfam" id="PF00440">
    <property type="entry name" value="TetR_N"/>
    <property type="match status" value="2"/>
</dbReference>
<dbReference type="STRING" id="1122247.GCA_000379865_03977"/>
<protein>
    <submittedName>
        <fullName evidence="2">Bacterial regulatory s, tetR family protein</fullName>
    </submittedName>
</protein>
<reference evidence="2 3" key="1">
    <citation type="journal article" date="2012" name="J. Bacteriol.">
        <title>Genome sequence of Mycobacterium hassiacum DSM 44199, a rare source of heat-stable mycobacterial proteins.</title>
        <authorList>
            <person name="Tiago I."/>
            <person name="Maranha A."/>
            <person name="Mendes V."/>
            <person name="Alarico S."/>
            <person name="Moynihan P.J."/>
            <person name="Clarke A.J."/>
            <person name="Macedo-Ribeiro S."/>
            <person name="Pereira P.J."/>
            <person name="Empadinhas N."/>
        </authorList>
    </citation>
    <scope>NUCLEOTIDE SEQUENCE [LARGE SCALE GENOMIC DNA]</scope>
    <source>
        <strain evidence="3">DSM 44199 / CIP 105218 / JCM 12690 / 3849</strain>
    </source>
</reference>
<dbReference type="AlphaFoldDB" id="K5BGP0"/>